<feature type="non-terminal residue" evidence="1">
    <location>
        <position position="1"/>
    </location>
</feature>
<dbReference type="EMBL" id="UINC01017402">
    <property type="protein sequence ID" value="SVA72094.1"/>
    <property type="molecule type" value="Genomic_DNA"/>
</dbReference>
<accession>A0A381Y4Z6</accession>
<dbReference type="AlphaFoldDB" id="A0A381Y4Z6"/>
<protein>
    <submittedName>
        <fullName evidence="1">Uncharacterized protein</fullName>
    </submittedName>
</protein>
<reference evidence="1" key="1">
    <citation type="submission" date="2018-05" db="EMBL/GenBank/DDBJ databases">
        <authorList>
            <person name="Lanie J.A."/>
            <person name="Ng W.-L."/>
            <person name="Kazmierczak K.M."/>
            <person name="Andrzejewski T.M."/>
            <person name="Davidsen T.M."/>
            <person name="Wayne K.J."/>
            <person name="Tettelin H."/>
            <person name="Glass J.I."/>
            <person name="Rusch D."/>
            <person name="Podicherti R."/>
            <person name="Tsui H.-C.T."/>
            <person name="Winkler M.E."/>
        </authorList>
    </citation>
    <scope>NUCLEOTIDE SEQUENCE</scope>
</reference>
<name>A0A381Y4Z6_9ZZZZ</name>
<evidence type="ECO:0000313" key="1">
    <source>
        <dbReference type="EMBL" id="SVA72094.1"/>
    </source>
</evidence>
<sequence length="115" mass="12391">LVPVRGSRLPLLVEVVIISEFIGPESEVVVESERLGVVIVRRIRIWLPLGEWWVAAGEPTASPPSPQSREDLDVEVDVYGHLALPVSVVVLTGVLIATQGFDPPSVCLLSCSGQQ</sequence>
<gene>
    <name evidence="1" type="ORF">METZ01_LOCUS124948</name>
</gene>
<organism evidence="1">
    <name type="scientific">marine metagenome</name>
    <dbReference type="NCBI Taxonomy" id="408172"/>
    <lineage>
        <taxon>unclassified sequences</taxon>
        <taxon>metagenomes</taxon>
        <taxon>ecological metagenomes</taxon>
    </lineage>
</organism>
<proteinExistence type="predicted"/>